<reference evidence="1 2" key="1">
    <citation type="journal article" date="2024" name="G3 (Bethesda)">
        <title>Genome assembly of Hibiscus sabdariffa L. provides insights into metabolisms of medicinal natural products.</title>
        <authorList>
            <person name="Kim T."/>
        </authorList>
    </citation>
    <scope>NUCLEOTIDE SEQUENCE [LARGE SCALE GENOMIC DNA]</scope>
    <source>
        <strain evidence="1">TK-2024</strain>
        <tissue evidence="1">Old leaves</tissue>
    </source>
</reference>
<comment type="caution">
    <text evidence="1">The sequence shown here is derived from an EMBL/GenBank/DDBJ whole genome shotgun (WGS) entry which is preliminary data.</text>
</comment>
<keyword evidence="2" id="KW-1185">Reference proteome</keyword>
<proteinExistence type="predicted"/>
<organism evidence="1 2">
    <name type="scientific">Hibiscus sabdariffa</name>
    <name type="common">roselle</name>
    <dbReference type="NCBI Taxonomy" id="183260"/>
    <lineage>
        <taxon>Eukaryota</taxon>
        <taxon>Viridiplantae</taxon>
        <taxon>Streptophyta</taxon>
        <taxon>Embryophyta</taxon>
        <taxon>Tracheophyta</taxon>
        <taxon>Spermatophyta</taxon>
        <taxon>Magnoliopsida</taxon>
        <taxon>eudicotyledons</taxon>
        <taxon>Gunneridae</taxon>
        <taxon>Pentapetalae</taxon>
        <taxon>rosids</taxon>
        <taxon>malvids</taxon>
        <taxon>Malvales</taxon>
        <taxon>Malvaceae</taxon>
        <taxon>Malvoideae</taxon>
        <taxon>Hibiscus</taxon>
    </lineage>
</organism>
<feature type="non-terminal residue" evidence="1">
    <location>
        <position position="1"/>
    </location>
</feature>
<accession>A0ABR1ZW51</accession>
<evidence type="ECO:0000313" key="1">
    <source>
        <dbReference type="EMBL" id="KAK8484894.1"/>
    </source>
</evidence>
<gene>
    <name evidence="1" type="ORF">V6N11_047006</name>
</gene>
<dbReference type="EMBL" id="JBBPBN010000529">
    <property type="protein sequence ID" value="KAK8484894.1"/>
    <property type="molecule type" value="Genomic_DNA"/>
</dbReference>
<protein>
    <submittedName>
        <fullName evidence="1">Uncharacterized protein</fullName>
    </submittedName>
</protein>
<dbReference type="Proteomes" id="UP001396334">
    <property type="component" value="Unassembled WGS sequence"/>
</dbReference>
<sequence length="78" mass="8378">YSVMTCVTGSGKLGHKGREIGEMNEIGQAGIDQGELEPSALNDVVLEGGYQLDPPMSRNELHHLRQTTGDSQALEPTI</sequence>
<name>A0ABR1ZW51_9ROSI</name>
<evidence type="ECO:0000313" key="2">
    <source>
        <dbReference type="Proteomes" id="UP001396334"/>
    </source>
</evidence>